<reference evidence="4 5" key="1">
    <citation type="journal article" date="2020" name="mSystems">
        <title>Defining Genomic and Predicted Metabolic Features of the Acetobacterium Genus.</title>
        <authorList>
            <person name="Ross D.E."/>
            <person name="Marshall C.W."/>
            <person name="Gulliver D."/>
            <person name="May H.D."/>
            <person name="Norman R.S."/>
        </authorList>
    </citation>
    <scope>NUCLEOTIDE SEQUENCE [LARGE SCALE GENOMIC DNA]</scope>
    <source>
        <strain evidence="4 5">DSM 4132</strain>
    </source>
</reference>
<feature type="binding site" evidence="2">
    <location>
        <position position="173"/>
    </location>
    <ligand>
        <name>Zn(2+)</name>
        <dbReference type="ChEBI" id="CHEBI:29105"/>
    </ligand>
</feature>
<dbReference type="EMBL" id="WJBE01000001">
    <property type="protein sequence ID" value="MBC3898059.1"/>
    <property type="molecule type" value="Genomic_DNA"/>
</dbReference>
<sequence>MNNLEQRINAAREAIIASDYLLIGGGAGLSAAAGLDYGGKRFTDNFADFIEKYGITDMYSGSFYPFETEAESWAHWARHIDVNRYAMPATRLYQDIFELAGAKEYFVLSTNVESQFVKGGFPAEKVFEVQGDYAFIQCAKACHDTLYDNAKLIKKMLAATADCKIPSELVPKCPVCGGSMDVNLRHNQYFVQDQAWYAAEKRYEAFLRASLGKKLTLLEFGVGFNTPGIIRYPFENITYVNHQATLIRFNRDYPLGPTENAGRTISFDEAIDVVVKALL</sequence>
<feature type="domain" description="Deacetylase sirtuin-type" evidence="3">
    <location>
        <begin position="1"/>
        <end position="279"/>
    </location>
</feature>
<dbReference type="Gene3D" id="3.40.50.1220">
    <property type="entry name" value="TPP-binding domain"/>
    <property type="match status" value="1"/>
</dbReference>
<accession>A0ABR6YSA5</accession>
<evidence type="ECO:0000259" key="3">
    <source>
        <dbReference type="PROSITE" id="PS50305"/>
    </source>
</evidence>
<dbReference type="PROSITE" id="PS50305">
    <property type="entry name" value="SIRTUIN"/>
    <property type="match status" value="1"/>
</dbReference>
<keyword evidence="1" id="KW-0520">NAD</keyword>
<gene>
    <name evidence="4" type="ORF">GH811_00335</name>
</gene>
<feature type="binding site" evidence="2">
    <location>
        <position position="176"/>
    </location>
    <ligand>
        <name>Zn(2+)</name>
        <dbReference type="ChEBI" id="CHEBI:29105"/>
    </ligand>
</feature>
<protein>
    <submittedName>
        <fullName evidence="4">Sir2 silent information regulator family NAD-dependent deacetylase</fullName>
    </submittedName>
</protein>
<dbReference type="SUPFAM" id="SSF52467">
    <property type="entry name" value="DHS-like NAD/FAD-binding domain"/>
    <property type="match status" value="1"/>
</dbReference>
<keyword evidence="2" id="KW-0862">Zinc</keyword>
<evidence type="ECO:0000313" key="5">
    <source>
        <dbReference type="Proteomes" id="UP000622405"/>
    </source>
</evidence>
<keyword evidence="5" id="KW-1185">Reference proteome</keyword>
<evidence type="ECO:0000313" key="4">
    <source>
        <dbReference type="EMBL" id="MBC3898059.1"/>
    </source>
</evidence>
<dbReference type="Proteomes" id="UP000622405">
    <property type="component" value="Unassembled WGS sequence"/>
</dbReference>
<dbReference type="RefSeq" id="WP_186892825.1">
    <property type="nucleotide sequence ID" value="NZ_WJBE01000001.1"/>
</dbReference>
<evidence type="ECO:0000256" key="1">
    <source>
        <dbReference type="ARBA" id="ARBA00023027"/>
    </source>
</evidence>
<organism evidence="4 5">
    <name type="scientific">Acetobacterium malicum</name>
    <dbReference type="NCBI Taxonomy" id="52692"/>
    <lineage>
        <taxon>Bacteria</taxon>
        <taxon>Bacillati</taxon>
        <taxon>Bacillota</taxon>
        <taxon>Clostridia</taxon>
        <taxon>Eubacteriales</taxon>
        <taxon>Eubacteriaceae</taxon>
        <taxon>Acetobacterium</taxon>
    </lineage>
</organism>
<proteinExistence type="predicted"/>
<dbReference type="InterPro" id="IPR029035">
    <property type="entry name" value="DHS-like_NAD/FAD-binding_dom"/>
</dbReference>
<feature type="binding site" evidence="2">
    <location>
        <position position="142"/>
    </location>
    <ligand>
        <name>Zn(2+)</name>
        <dbReference type="ChEBI" id="CHEBI:29105"/>
    </ligand>
</feature>
<keyword evidence="2" id="KW-0479">Metal-binding</keyword>
<evidence type="ECO:0000256" key="2">
    <source>
        <dbReference type="PROSITE-ProRule" id="PRU00236"/>
    </source>
</evidence>
<comment type="caution">
    <text evidence="4">The sequence shown here is derived from an EMBL/GenBank/DDBJ whole genome shotgun (WGS) entry which is preliminary data.</text>
</comment>
<feature type="binding site" evidence="2">
    <location>
        <position position="138"/>
    </location>
    <ligand>
        <name>Zn(2+)</name>
        <dbReference type="ChEBI" id="CHEBI:29105"/>
    </ligand>
</feature>
<dbReference type="InterPro" id="IPR026590">
    <property type="entry name" value="Ssirtuin_cat_dom"/>
</dbReference>
<comment type="caution">
    <text evidence="2">Lacks conserved residue(s) required for the propagation of feature annotation.</text>
</comment>
<name>A0ABR6YSA5_9FIRM</name>